<sequence length="317" mass="36763">MTNPTTSRDPVDVLRTKYWYEGLCLRLGETTAYALEKKIEPGAFKKNGDNVSIHRNKWWRYRSGLHTPNAATCSKADGIVMGSSADLNHPLWRSLRNEPLAHEAAGLLRQLAPELQIILFEQHDNFRIEAGKRYLGRIEHRASLDALACLTILLKVNYEKGHYDQVWDFAHRVLRMLLILGDVFDKRKIAEEIFEVYRKRIFNLVRLNGERFCLDGYCYLGNVAILHHYAHNTNYTKGRSLTWNEQVKFMRRILDGDFGMDLRFLLMSSIRPDLSIGPPTCKSMLRKNQSVRLRKWSLQNVVTGGSERFPPANIWED</sequence>
<organism evidence="1 2">
    <name type="scientific">Undibacterium luofuense</name>
    <dbReference type="NCBI Taxonomy" id="2828733"/>
    <lineage>
        <taxon>Bacteria</taxon>
        <taxon>Pseudomonadati</taxon>
        <taxon>Pseudomonadota</taxon>
        <taxon>Betaproteobacteria</taxon>
        <taxon>Burkholderiales</taxon>
        <taxon>Oxalobacteraceae</taxon>
        <taxon>Undibacterium</taxon>
    </lineage>
</organism>
<proteinExistence type="predicted"/>
<dbReference type="RefSeq" id="WP_212687660.1">
    <property type="nucleotide sequence ID" value="NZ_JAGSPN010000005.1"/>
</dbReference>
<comment type="caution">
    <text evidence="1">The sequence shown here is derived from an EMBL/GenBank/DDBJ whole genome shotgun (WGS) entry which is preliminary data.</text>
</comment>
<keyword evidence="2" id="KW-1185">Reference proteome</keyword>
<protein>
    <submittedName>
        <fullName evidence="1">Uncharacterized protein</fullName>
    </submittedName>
</protein>
<name>A0A941I7Z2_9BURK</name>
<reference evidence="1" key="1">
    <citation type="submission" date="2021-04" db="EMBL/GenBank/DDBJ databases">
        <title>novel species isolated from subtropical streams in China.</title>
        <authorList>
            <person name="Lu H."/>
        </authorList>
    </citation>
    <scope>NUCLEOTIDE SEQUENCE</scope>
    <source>
        <strain evidence="1">LFS511W</strain>
    </source>
</reference>
<dbReference type="Proteomes" id="UP000680067">
    <property type="component" value="Unassembled WGS sequence"/>
</dbReference>
<gene>
    <name evidence="1" type="ORF">KDM89_09275</name>
</gene>
<evidence type="ECO:0000313" key="1">
    <source>
        <dbReference type="EMBL" id="MBR7782333.1"/>
    </source>
</evidence>
<dbReference type="EMBL" id="JAGSPN010000005">
    <property type="protein sequence ID" value="MBR7782333.1"/>
    <property type="molecule type" value="Genomic_DNA"/>
</dbReference>
<evidence type="ECO:0000313" key="2">
    <source>
        <dbReference type="Proteomes" id="UP000680067"/>
    </source>
</evidence>
<accession>A0A941I7Z2</accession>
<dbReference type="AlphaFoldDB" id="A0A941I7Z2"/>